<dbReference type="Proteomes" id="UP000198771">
    <property type="component" value="Unassembled WGS sequence"/>
</dbReference>
<gene>
    <name evidence="8" type="ORF">SAMN05660653_01788</name>
</gene>
<keyword evidence="5" id="KW-0378">Hydrolase</keyword>
<evidence type="ECO:0000256" key="3">
    <source>
        <dbReference type="ARBA" id="ARBA00022722"/>
    </source>
</evidence>
<evidence type="ECO:0000256" key="7">
    <source>
        <dbReference type="NCBIfam" id="TIGR00188"/>
    </source>
</evidence>
<dbReference type="Gene3D" id="3.30.230.10">
    <property type="match status" value="1"/>
</dbReference>
<name>A0A1G6CWS2_9BACT</name>
<dbReference type="GO" id="GO:0030677">
    <property type="term" value="C:ribonuclease P complex"/>
    <property type="evidence" value="ECO:0007669"/>
    <property type="project" value="TreeGrafter"/>
</dbReference>
<dbReference type="EMBL" id="FMXO01000009">
    <property type="protein sequence ID" value="SDB37344.1"/>
    <property type="molecule type" value="Genomic_DNA"/>
</dbReference>
<sequence>MPSHDGTRIGIAAGRKIGNAVQRNRIKRLIRESFRLERSIFPANADIAIVAKRGIDPMKLQLADVQKDLRIIMHRICRDVNALAPSKAARREDRSCGKPDAR</sequence>
<dbReference type="Pfam" id="PF00825">
    <property type="entry name" value="Ribonuclease_P"/>
    <property type="match status" value="1"/>
</dbReference>
<evidence type="ECO:0000256" key="2">
    <source>
        <dbReference type="ARBA" id="ARBA00022694"/>
    </source>
</evidence>
<dbReference type="SUPFAM" id="SSF54211">
    <property type="entry name" value="Ribosomal protein S5 domain 2-like"/>
    <property type="match status" value="1"/>
</dbReference>
<evidence type="ECO:0000256" key="4">
    <source>
        <dbReference type="ARBA" id="ARBA00022759"/>
    </source>
</evidence>
<evidence type="ECO:0000313" key="8">
    <source>
        <dbReference type="EMBL" id="SDB37344.1"/>
    </source>
</evidence>
<keyword evidence="6" id="KW-0694">RNA-binding</keyword>
<dbReference type="AlphaFoldDB" id="A0A1G6CWS2"/>
<dbReference type="STRING" id="617002.SAMN05660653_01788"/>
<evidence type="ECO:0000313" key="9">
    <source>
        <dbReference type="Proteomes" id="UP000198771"/>
    </source>
</evidence>
<dbReference type="GO" id="GO:0004526">
    <property type="term" value="F:ribonuclease P activity"/>
    <property type="evidence" value="ECO:0007669"/>
    <property type="project" value="UniProtKB-UniRule"/>
</dbReference>
<evidence type="ECO:0000256" key="1">
    <source>
        <dbReference type="ARBA" id="ARBA00002663"/>
    </source>
</evidence>
<dbReference type="InterPro" id="IPR014721">
    <property type="entry name" value="Ribsml_uS5_D2-typ_fold_subgr"/>
</dbReference>
<evidence type="ECO:0000256" key="5">
    <source>
        <dbReference type="ARBA" id="ARBA00022801"/>
    </source>
</evidence>
<dbReference type="PANTHER" id="PTHR33992:SF1">
    <property type="entry name" value="RIBONUCLEASE P PROTEIN COMPONENT"/>
    <property type="match status" value="1"/>
</dbReference>
<dbReference type="PANTHER" id="PTHR33992">
    <property type="entry name" value="RIBONUCLEASE P PROTEIN COMPONENT"/>
    <property type="match status" value="1"/>
</dbReference>
<dbReference type="PROSITE" id="PS00648">
    <property type="entry name" value="RIBONUCLEASE_P"/>
    <property type="match status" value="1"/>
</dbReference>
<evidence type="ECO:0000256" key="6">
    <source>
        <dbReference type="ARBA" id="ARBA00022884"/>
    </source>
</evidence>
<dbReference type="GO" id="GO:0000049">
    <property type="term" value="F:tRNA binding"/>
    <property type="evidence" value="ECO:0007669"/>
    <property type="project" value="InterPro"/>
</dbReference>
<reference evidence="8 9" key="1">
    <citation type="submission" date="2016-10" db="EMBL/GenBank/DDBJ databases">
        <authorList>
            <person name="de Groot N.N."/>
        </authorList>
    </citation>
    <scope>NUCLEOTIDE SEQUENCE [LARGE SCALE GENOMIC DNA]</scope>
    <source>
        <strain evidence="8 9">ASO4-2</strain>
    </source>
</reference>
<dbReference type="InterPro" id="IPR020539">
    <property type="entry name" value="RNase_P_CS"/>
</dbReference>
<dbReference type="InterPro" id="IPR020568">
    <property type="entry name" value="Ribosomal_Su5_D2-typ_SF"/>
</dbReference>
<comment type="function">
    <text evidence="1">RNaseP catalyzes the removal of the 5'-leader sequence from pre-tRNA to produce the mature 5'-terminus. It can also cleave other RNA substrates such as 4.5S RNA. The protein component plays an auxiliary but essential role in vivo by binding to the 5'-leader sequence and broadening the substrate specificity of the ribozyme.</text>
</comment>
<accession>A0A1G6CWS2</accession>
<keyword evidence="3" id="KW-0540">Nuclease</keyword>
<keyword evidence="2" id="KW-0819">tRNA processing</keyword>
<keyword evidence="4" id="KW-0255">Endonuclease</keyword>
<dbReference type="NCBIfam" id="TIGR00188">
    <property type="entry name" value="rnpA"/>
    <property type="match status" value="1"/>
</dbReference>
<proteinExistence type="predicted"/>
<dbReference type="EC" id="3.1.26.5" evidence="7"/>
<dbReference type="GO" id="GO:0042781">
    <property type="term" value="F:3'-tRNA processing endoribonuclease activity"/>
    <property type="evidence" value="ECO:0007669"/>
    <property type="project" value="TreeGrafter"/>
</dbReference>
<protein>
    <recommendedName>
        <fullName evidence="7">Ribonuclease P protein component</fullName>
        <ecNumber evidence="7">3.1.26.5</ecNumber>
    </recommendedName>
</protein>
<organism evidence="8 9">
    <name type="scientific">Desulfonatronum thiosulfatophilum</name>
    <dbReference type="NCBI Taxonomy" id="617002"/>
    <lineage>
        <taxon>Bacteria</taxon>
        <taxon>Pseudomonadati</taxon>
        <taxon>Thermodesulfobacteriota</taxon>
        <taxon>Desulfovibrionia</taxon>
        <taxon>Desulfovibrionales</taxon>
        <taxon>Desulfonatronaceae</taxon>
        <taxon>Desulfonatronum</taxon>
    </lineage>
</organism>
<dbReference type="InterPro" id="IPR000100">
    <property type="entry name" value="RNase_P"/>
</dbReference>
<keyword evidence="9" id="KW-1185">Reference proteome</keyword>